<gene>
    <name evidence="1" type="ORF">METZ01_LOCUS241566</name>
</gene>
<reference evidence="1" key="1">
    <citation type="submission" date="2018-05" db="EMBL/GenBank/DDBJ databases">
        <authorList>
            <person name="Lanie J.A."/>
            <person name="Ng W.-L."/>
            <person name="Kazmierczak K.M."/>
            <person name="Andrzejewski T.M."/>
            <person name="Davidsen T.M."/>
            <person name="Wayne K.J."/>
            <person name="Tettelin H."/>
            <person name="Glass J.I."/>
            <person name="Rusch D."/>
            <person name="Podicherti R."/>
            <person name="Tsui H.-C.T."/>
            <person name="Winkler M.E."/>
        </authorList>
    </citation>
    <scope>NUCLEOTIDE SEQUENCE</scope>
</reference>
<accession>A0A382HNN1</accession>
<protein>
    <submittedName>
        <fullName evidence="1">Uncharacterized protein</fullName>
    </submittedName>
</protein>
<sequence>MRGAASYHGWLSVKEVQTKIEPYRLIATTFNGWDLLAQYDVCLSIDNELS</sequence>
<evidence type="ECO:0000313" key="1">
    <source>
        <dbReference type="EMBL" id="SVB88712.1"/>
    </source>
</evidence>
<dbReference type="EMBL" id="UINC01062267">
    <property type="protein sequence ID" value="SVB88712.1"/>
    <property type="molecule type" value="Genomic_DNA"/>
</dbReference>
<name>A0A382HNN1_9ZZZZ</name>
<dbReference type="AlphaFoldDB" id="A0A382HNN1"/>
<organism evidence="1">
    <name type="scientific">marine metagenome</name>
    <dbReference type="NCBI Taxonomy" id="408172"/>
    <lineage>
        <taxon>unclassified sequences</taxon>
        <taxon>metagenomes</taxon>
        <taxon>ecological metagenomes</taxon>
    </lineage>
</organism>
<proteinExistence type="predicted"/>